<organism evidence="9 10">
    <name type="scientific">SAR92 bacterium BACL26 MAG-121220-bin70</name>
    <dbReference type="NCBI Taxonomy" id="1655626"/>
    <lineage>
        <taxon>Bacteria</taxon>
        <taxon>Pseudomonadati</taxon>
        <taxon>Pseudomonadota</taxon>
        <taxon>Gammaproteobacteria</taxon>
        <taxon>Cellvibrionales</taxon>
        <taxon>Porticoccaceae</taxon>
        <taxon>SAR92 clade</taxon>
    </lineage>
</organism>
<protein>
    <submittedName>
        <fullName evidence="9">Uncharacterized protein</fullName>
    </submittedName>
</protein>
<name>A0A0R2UBQ2_9GAMM</name>
<evidence type="ECO:0000256" key="7">
    <source>
        <dbReference type="ARBA" id="ARBA00023136"/>
    </source>
</evidence>
<comment type="caution">
    <text evidence="9">The sequence shown here is derived from an EMBL/GenBank/DDBJ whole genome shotgun (WGS) entry which is preliminary data.</text>
</comment>
<evidence type="ECO:0000256" key="4">
    <source>
        <dbReference type="ARBA" id="ARBA00022692"/>
    </source>
</evidence>
<proteinExistence type="inferred from homology"/>
<evidence type="ECO:0000256" key="3">
    <source>
        <dbReference type="ARBA" id="ARBA00022475"/>
    </source>
</evidence>
<dbReference type="Pfam" id="PF04093">
    <property type="entry name" value="MreD"/>
    <property type="match status" value="1"/>
</dbReference>
<reference evidence="9 10" key="1">
    <citation type="submission" date="2015-10" db="EMBL/GenBank/DDBJ databases">
        <title>Metagenome-Assembled Genomes uncover a global brackish microbiome.</title>
        <authorList>
            <person name="Hugerth L.W."/>
            <person name="Larsson J."/>
            <person name="Alneberg J."/>
            <person name="Lindh M.V."/>
            <person name="Legrand C."/>
            <person name="Pinhassi J."/>
            <person name="Andersson A.F."/>
        </authorList>
    </citation>
    <scope>NUCLEOTIDE SEQUENCE [LARGE SCALE GENOMIC DNA]</scope>
    <source>
        <strain evidence="9">BACL26 MAG-121220-bin70</strain>
    </source>
</reference>
<gene>
    <name evidence="9" type="ORF">ABS24_07270</name>
</gene>
<dbReference type="EMBL" id="LICA01000028">
    <property type="protein sequence ID" value="KRO96908.1"/>
    <property type="molecule type" value="Genomic_DNA"/>
</dbReference>
<dbReference type="GO" id="GO:0008360">
    <property type="term" value="P:regulation of cell shape"/>
    <property type="evidence" value="ECO:0007669"/>
    <property type="project" value="UniProtKB-KW"/>
</dbReference>
<dbReference type="NCBIfam" id="TIGR03426">
    <property type="entry name" value="shape_MreD"/>
    <property type="match status" value="1"/>
</dbReference>
<sequence>MTSMRYALTVIFSLMLALVLQLIPVSADWLPWKPNFLLLMVIGWVIFKPSQWGIGFAASVGLLADLVFRSPLGLHVFLFVFIGAAPYLLSGWLIYFNVIHRCFFVFILIIFSELLGNFMYSVWWVPVDYRDVPWGAISSAVIWPFMDKFLVNVHNNRR</sequence>
<evidence type="ECO:0000256" key="8">
    <source>
        <dbReference type="SAM" id="Phobius"/>
    </source>
</evidence>
<evidence type="ECO:0000313" key="10">
    <source>
        <dbReference type="Proteomes" id="UP000051213"/>
    </source>
</evidence>
<feature type="transmembrane region" description="Helical" evidence="8">
    <location>
        <begin position="103"/>
        <end position="126"/>
    </location>
</feature>
<evidence type="ECO:0000256" key="2">
    <source>
        <dbReference type="ARBA" id="ARBA00007776"/>
    </source>
</evidence>
<keyword evidence="5" id="KW-0133">Cell shape</keyword>
<evidence type="ECO:0000256" key="6">
    <source>
        <dbReference type="ARBA" id="ARBA00022989"/>
    </source>
</evidence>
<dbReference type="Proteomes" id="UP000051213">
    <property type="component" value="Unassembled WGS sequence"/>
</dbReference>
<dbReference type="PANTHER" id="PTHR37484">
    <property type="entry name" value="ROD SHAPE-DETERMINING PROTEIN MRED"/>
    <property type="match status" value="1"/>
</dbReference>
<accession>A0A0R2UBQ2</accession>
<dbReference type="GO" id="GO:0005886">
    <property type="term" value="C:plasma membrane"/>
    <property type="evidence" value="ECO:0007669"/>
    <property type="project" value="UniProtKB-SubCell"/>
</dbReference>
<keyword evidence="3" id="KW-1003">Cell membrane</keyword>
<dbReference type="InterPro" id="IPR007227">
    <property type="entry name" value="Cell_shape_determining_MreD"/>
</dbReference>
<keyword evidence="6 8" id="KW-1133">Transmembrane helix</keyword>
<evidence type="ECO:0000313" key="9">
    <source>
        <dbReference type="EMBL" id="KRO96908.1"/>
    </source>
</evidence>
<keyword evidence="7 8" id="KW-0472">Membrane</keyword>
<dbReference type="AlphaFoldDB" id="A0A0R2UBQ2"/>
<evidence type="ECO:0000256" key="5">
    <source>
        <dbReference type="ARBA" id="ARBA00022960"/>
    </source>
</evidence>
<dbReference type="PANTHER" id="PTHR37484:SF1">
    <property type="entry name" value="ROD SHAPE-DETERMINING PROTEIN MRED"/>
    <property type="match status" value="1"/>
</dbReference>
<dbReference type="InterPro" id="IPR026034">
    <property type="entry name" value="MreD_proteobac"/>
</dbReference>
<comment type="similarity">
    <text evidence="2">Belongs to the MreD family.</text>
</comment>
<keyword evidence="4 8" id="KW-0812">Transmembrane</keyword>
<comment type="subcellular location">
    <subcellularLocation>
        <location evidence="1">Cell membrane</location>
        <topology evidence="1">Multi-pass membrane protein</topology>
    </subcellularLocation>
</comment>
<feature type="transmembrane region" description="Helical" evidence="8">
    <location>
        <begin position="72"/>
        <end position="96"/>
    </location>
</feature>
<evidence type="ECO:0000256" key="1">
    <source>
        <dbReference type="ARBA" id="ARBA00004651"/>
    </source>
</evidence>